<keyword evidence="3" id="KW-1185">Reference proteome</keyword>
<evidence type="ECO:0000313" key="3">
    <source>
        <dbReference type="Proteomes" id="UP000751190"/>
    </source>
</evidence>
<feature type="compositionally biased region" description="Low complexity" evidence="1">
    <location>
        <begin position="111"/>
        <end position="131"/>
    </location>
</feature>
<dbReference type="EMBL" id="JAGTXO010000006">
    <property type="protein sequence ID" value="KAG8467184.1"/>
    <property type="molecule type" value="Genomic_DNA"/>
</dbReference>
<feature type="compositionally biased region" description="Pro residues" evidence="1">
    <location>
        <begin position="61"/>
        <end position="70"/>
    </location>
</feature>
<dbReference type="OrthoDB" id="1305at2759"/>
<sequence>MASPRSGAHAAGSPMTGLDIHAIIGELSTDDPFWLDLPQATAGAGATVCATPAGQQVLIQPPAPQPPLPHMPQSQYASHPQLQPHGRPHARAPPPHDPHAPTSALPPPSEPASGSAAHALQAAPAGGAAIGTPDARAELDGAELRAMFSLDFADKVPFMWERCTAQLRVAFAADAQAPADEGELAPLTVRVVSDKELLYSEKKRQWTWHKKWTLPRFSVELLSGGALLTGSTGLWVHVTAVVFNEADDRLDEVGLSGKTSAPYVGGMCSFQSLFFKSTSFNNKGASFHLLIGVVHRADTAGAPRRLLGCWSSSPIHVDARKRQLSELATATSGPLARPSPAFALLDGAPSFKVESGCAEQAPACAGAGAGAGAGADAGADAGVVGLGAPYGGVRQLQPQLGRQPGICPQLGAVQPLAADAVRAGVFGRLPAQLVVACPPSVPPGWRQPQPLRPAAAAEPIGVMGRHDAWAGAHATREGEGEARECDACTERHARDEVRWQQLLDLAHESVLQLHWAPPAPPAAPSDVPRPARLTVVDVLTTMAHGFARHELRGSDYLELVHTSERMLLKGVLMELGGEHSALRLQMRVLDKAGAALPLDGFLSIDREASASSGRPLLLLSTQRTPSWNASGGFHVDFVAPA</sequence>
<accession>A0A8J6CC48</accession>
<evidence type="ECO:0000313" key="2">
    <source>
        <dbReference type="EMBL" id="KAG8467184.1"/>
    </source>
</evidence>
<feature type="region of interest" description="Disordered" evidence="1">
    <location>
        <begin position="58"/>
        <end position="131"/>
    </location>
</feature>
<gene>
    <name evidence="2" type="ORF">KFE25_000500</name>
</gene>
<evidence type="ECO:0000256" key="1">
    <source>
        <dbReference type="SAM" id="MobiDB-lite"/>
    </source>
</evidence>
<comment type="caution">
    <text evidence="2">The sequence shown here is derived from an EMBL/GenBank/DDBJ whole genome shotgun (WGS) entry which is preliminary data.</text>
</comment>
<protein>
    <submittedName>
        <fullName evidence="2">Uncharacterized protein</fullName>
    </submittedName>
</protein>
<proteinExistence type="predicted"/>
<name>A0A8J6CC48_DIALT</name>
<dbReference type="Proteomes" id="UP000751190">
    <property type="component" value="Unassembled WGS sequence"/>
</dbReference>
<dbReference type="AlphaFoldDB" id="A0A8J6CC48"/>
<organism evidence="2 3">
    <name type="scientific">Diacronema lutheri</name>
    <name type="common">Unicellular marine alga</name>
    <name type="synonym">Monochrysis lutheri</name>
    <dbReference type="NCBI Taxonomy" id="2081491"/>
    <lineage>
        <taxon>Eukaryota</taxon>
        <taxon>Haptista</taxon>
        <taxon>Haptophyta</taxon>
        <taxon>Pavlovophyceae</taxon>
        <taxon>Pavlovales</taxon>
        <taxon>Pavlovaceae</taxon>
        <taxon>Diacronema</taxon>
    </lineage>
</organism>
<reference evidence="2" key="1">
    <citation type="submission" date="2021-05" db="EMBL/GenBank/DDBJ databases">
        <title>The genome of the haptophyte Pavlova lutheri (Diacronema luteri, Pavlovales) - a model for lipid biosynthesis in eukaryotic algae.</title>
        <authorList>
            <person name="Hulatt C.J."/>
            <person name="Posewitz M.C."/>
        </authorList>
    </citation>
    <scope>NUCLEOTIDE SEQUENCE</scope>
    <source>
        <strain evidence="2">NIVA-4/92</strain>
    </source>
</reference>